<dbReference type="Proteomes" id="UP001064048">
    <property type="component" value="Chromosome 23"/>
</dbReference>
<proteinExistence type="predicted"/>
<accession>A0ACC0KTP6</accession>
<sequence>MYLDKLTEKDYLAAVALMCLKYSLNVASDKCAESAEAPPAKKLKHDEPMEVTEQAAGPSGKPKPCNRLQLVLKERLRDLNNNNKSKNWTIDGLVPIGTGNTFVPEDKLDALRDQNYRFATRSLMDALFAKSVLATSSVTGRPSPAFPDMPAKSQLNPEILKDIEDEIIDIYKVTPDMVRLVMTTKCADEAKMARNAGLQKRKKRKNRKRPGDRFRAVKPSPTSSHLPAGT</sequence>
<keyword evidence="2" id="KW-1185">Reference proteome</keyword>
<comment type="caution">
    <text evidence="1">The sequence shown here is derived from an EMBL/GenBank/DDBJ whole genome shotgun (WGS) entry which is preliminary data.</text>
</comment>
<protein>
    <submittedName>
        <fullName evidence="1">Uncharacterized protein</fullName>
    </submittedName>
</protein>
<dbReference type="EMBL" id="CM046123">
    <property type="protein sequence ID" value="KAI8439577.1"/>
    <property type="molecule type" value="Genomic_DNA"/>
</dbReference>
<gene>
    <name evidence="1" type="ORF">MSG28_013304</name>
</gene>
<evidence type="ECO:0000313" key="2">
    <source>
        <dbReference type="Proteomes" id="UP001064048"/>
    </source>
</evidence>
<reference evidence="1 2" key="1">
    <citation type="journal article" date="2022" name="Genome Biol. Evol.">
        <title>The Spruce Budworm Genome: Reconstructing the Evolutionary History of Antifreeze Proteins.</title>
        <authorList>
            <person name="Beliveau C."/>
            <person name="Gagne P."/>
            <person name="Picq S."/>
            <person name="Vernygora O."/>
            <person name="Keeling C.I."/>
            <person name="Pinkney K."/>
            <person name="Doucet D."/>
            <person name="Wen F."/>
            <person name="Johnston J.S."/>
            <person name="Maaroufi H."/>
            <person name="Boyle B."/>
            <person name="Laroche J."/>
            <person name="Dewar K."/>
            <person name="Juretic N."/>
            <person name="Blackburn G."/>
            <person name="Nisole A."/>
            <person name="Brunet B."/>
            <person name="Brandao M."/>
            <person name="Lumley L."/>
            <person name="Duan J."/>
            <person name="Quan G."/>
            <person name="Lucarotti C.J."/>
            <person name="Roe A.D."/>
            <person name="Sperling F.A.H."/>
            <person name="Levesque R.C."/>
            <person name="Cusson M."/>
        </authorList>
    </citation>
    <scope>NUCLEOTIDE SEQUENCE [LARGE SCALE GENOMIC DNA]</scope>
    <source>
        <strain evidence="1">Glfc:IPQL:Cfum</strain>
    </source>
</reference>
<organism evidence="1 2">
    <name type="scientific">Choristoneura fumiferana</name>
    <name type="common">Spruce budworm moth</name>
    <name type="synonym">Archips fumiferana</name>
    <dbReference type="NCBI Taxonomy" id="7141"/>
    <lineage>
        <taxon>Eukaryota</taxon>
        <taxon>Metazoa</taxon>
        <taxon>Ecdysozoa</taxon>
        <taxon>Arthropoda</taxon>
        <taxon>Hexapoda</taxon>
        <taxon>Insecta</taxon>
        <taxon>Pterygota</taxon>
        <taxon>Neoptera</taxon>
        <taxon>Endopterygota</taxon>
        <taxon>Lepidoptera</taxon>
        <taxon>Glossata</taxon>
        <taxon>Ditrysia</taxon>
        <taxon>Tortricoidea</taxon>
        <taxon>Tortricidae</taxon>
        <taxon>Tortricinae</taxon>
        <taxon>Choristoneura</taxon>
    </lineage>
</organism>
<evidence type="ECO:0000313" key="1">
    <source>
        <dbReference type="EMBL" id="KAI8439577.1"/>
    </source>
</evidence>
<name>A0ACC0KTP6_CHOFU</name>